<dbReference type="SUPFAM" id="SSF51735">
    <property type="entry name" value="NAD(P)-binding Rossmann-fold domains"/>
    <property type="match status" value="1"/>
</dbReference>
<dbReference type="InterPro" id="IPR057326">
    <property type="entry name" value="KR_dom"/>
</dbReference>
<evidence type="ECO:0000256" key="2">
    <source>
        <dbReference type="ARBA" id="ARBA00012948"/>
    </source>
</evidence>
<evidence type="ECO:0000313" key="10">
    <source>
        <dbReference type="Proteomes" id="UP000644115"/>
    </source>
</evidence>
<keyword evidence="6 7" id="KW-0521">NADP</keyword>
<dbReference type="Gene3D" id="3.40.50.720">
    <property type="entry name" value="NAD(P)-binding Rossmann-like Domain"/>
    <property type="match status" value="1"/>
</dbReference>
<dbReference type="CDD" id="cd05333">
    <property type="entry name" value="BKR_SDR_c"/>
    <property type="match status" value="1"/>
</dbReference>
<protein>
    <recommendedName>
        <fullName evidence="2 7">3-oxoacyl-[acyl-carrier-protein] reductase</fullName>
        <ecNumber evidence="2 7">1.1.1.100</ecNumber>
    </recommendedName>
</protein>
<dbReference type="InterPro" id="IPR036291">
    <property type="entry name" value="NAD(P)-bd_dom_sf"/>
</dbReference>
<reference evidence="9" key="1">
    <citation type="submission" date="2020-08" db="EMBL/GenBank/DDBJ databases">
        <authorList>
            <person name="Liu C."/>
            <person name="Sun Q."/>
        </authorList>
    </citation>
    <scope>NUCLEOTIDE SEQUENCE</scope>
    <source>
        <strain evidence="9">BX16</strain>
    </source>
</reference>
<dbReference type="AlphaFoldDB" id="A0A923NC99"/>
<dbReference type="InterPro" id="IPR002347">
    <property type="entry name" value="SDR_fam"/>
</dbReference>
<proteinExistence type="inferred from homology"/>
<comment type="subunit">
    <text evidence="7">Homotetramer.</text>
</comment>
<comment type="caution">
    <text evidence="9">The sequence shown here is derived from an EMBL/GenBank/DDBJ whole genome shotgun (WGS) entry which is preliminary data.</text>
</comment>
<comment type="catalytic activity">
    <reaction evidence="4 7">
        <text>a (3R)-hydroxyacyl-[ACP] + NADP(+) = a 3-oxoacyl-[ACP] + NADPH + H(+)</text>
        <dbReference type="Rhea" id="RHEA:17397"/>
        <dbReference type="Rhea" id="RHEA-COMP:9916"/>
        <dbReference type="Rhea" id="RHEA-COMP:9945"/>
        <dbReference type="ChEBI" id="CHEBI:15378"/>
        <dbReference type="ChEBI" id="CHEBI:57783"/>
        <dbReference type="ChEBI" id="CHEBI:58349"/>
        <dbReference type="ChEBI" id="CHEBI:78776"/>
        <dbReference type="ChEBI" id="CHEBI:78827"/>
        <dbReference type="EC" id="1.1.1.100"/>
    </reaction>
</comment>
<dbReference type="EC" id="1.1.1.100" evidence="2 7"/>
<dbReference type="PROSITE" id="PS00061">
    <property type="entry name" value="ADH_SHORT"/>
    <property type="match status" value="1"/>
</dbReference>
<accession>A0A923NC99</accession>
<dbReference type="GO" id="GO:0048038">
    <property type="term" value="F:quinone binding"/>
    <property type="evidence" value="ECO:0007669"/>
    <property type="project" value="TreeGrafter"/>
</dbReference>
<evidence type="ECO:0000256" key="5">
    <source>
        <dbReference type="PIRSR" id="PIRSR611284-1"/>
    </source>
</evidence>
<evidence type="ECO:0000256" key="6">
    <source>
        <dbReference type="PIRSR" id="PIRSR611284-2"/>
    </source>
</evidence>
<dbReference type="GO" id="GO:0004316">
    <property type="term" value="F:3-oxoacyl-[acyl-carrier-protein] reductase (NADPH) activity"/>
    <property type="evidence" value="ECO:0007669"/>
    <property type="project" value="UniProtKB-UniRule"/>
</dbReference>
<evidence type="ECO:0000256" key="3">
    <source>
        <dbReference type="ARBA" id="ARBA00023002"/>
    </source>
</evidence>
<dbReference type="PANTHER" id="PTHR42760">
    <property type="entry name" value="SHORT-CHAIN DEHYDROGENASES/REDUCTASES FAMILY MEMBER"/>
    <property type="match status" value="1"/>
</dbReference>
<dbReference type="Proteomes" id="UP000644115">
    <property type="component" value="Unassembled WGS sequence"/>
</dbReference>
<dbReference type="InterPro" id="IPR011284">
    <property type="entry name" value="3oxo_ACP_reduc"/>
</dbReference>
<dbReference type="PANTHER" id="PTHR42760:SF133">
    <property type="entry name" value="3-OXOACYL-[ACYL-CARRIER-PROTEIN] REDUCTASE"/>
    <property type="match status" value="1"/>
</dbReference>
<dbReference type="PRINTS" id="PR00081">
    <property type="entry name" value="GDHRDH"/>
</dbReference>
<evidence type="ECO:0000256" key="7">
    <source>
        <dbReference type="RuleBase" id="RU366074"/>
    </source>
</evidence>
<evidence type="ECO:0000259" key="8">
    <source>
        <dbReference type="SMART" id="SM00822"/>
    </source>
</evidence>
<feature type="binding site" evidence="6">
    <location>
        <position position="90"/>
    </location>
    <ligand>
        <name>NADP(+)</name>
        <dbReference type="ChEBI" id="CHEBI:58349"/>
    </ligand>
</feature>
<evidence type="ECO:0000256" key="1">
    <source>
        <dbReference type="ARBA" id="ARBA00006484"/>
    </source>
</evidence>
<gene>
    <name evidence="9" type="primary">fabG</name>
    <name evidence="9" type="ORF">H8876_03440</name>
</gene>
<evidence type="ECO:0000313" key="9">
    <source>
        <dbReference type="EMBL" id="MBC5999052.1"/>
    </source>
</evidence>
<keyword evidence="7" id="KW-0275">Fatty acid biosynthesis</keyword>
<dbReference type="NCBIfam" id="TIGR01830">
    <property type="entry name" value="3oxo_ACP_reduc"/>
    <property type="match status" value="1"/>
</dbReference>
<keyword evidence="7" id="KW-0444">Lipid biosynthesis</keyword>
<sequence length="247" mass="26312">MLQGKTAVITGGVRGIGKCIAETFCKNGANVIICDISSPEAAAKTEEELKAYGTRVRMYNGDITDPQTAENIAQIIKDEFDKKVDILVNNAGITNDKLMIKMKPEEFTKVIDVNLNGAFYMTKAISALMIKQRSGSIISMSSVSGLKGNPAQVNYSASKAGLVGMTLSAAKELGRRGIRVNGIAPGFVETDMTAVLTDEQKSHAAQNISMQRLGQPQDIANTALYLASDLSTYVTGQIIAVDGGLIM</sequence>
<dbReference type="RefSeq" id="WP_249286534.1">
    <property type="nucleotide sequence ID" value="NZ_JACRWC010000048.1"/>
</dbReference>
<feature type="binding site" evidence="6">
    <location>
        <begin position="155"/>
        <end position="159"/>
    </location>
    <ligand>
        <name>NADP(+)</name>
        <dbReference type="ChEBI" id="CHEBI:58349"/>
    </ligand>
</feature>
<organism evidence="9 10">
    <name type="scientific">Lentihominibacter faecis</name>
    <dbReference type="NCBI Taxonomy" id="2764712"/>
    <lineage>
        <taxon>Bacteria</taxon>
        <taxon>Bacillati</taxon>
        <taxon>Bacillota</taxon>
        <taxon>Clostridia</taxon>
        <taxon>Peptostreptococcales</taxon>
        <taxon>Anaerovoracaceae</taxon>
        <taxon>Lentihominibacter</taxon>
    </lineage>
</organism>
<dbReference type="NCBIfam" id="NF005559">
    <property type="entry name" value="PRK07231.1"/>
    <property type="match status" value="1"/>
</dbReference>
<dbReference type="SMART" id="SM00822">
    <property type="entry name" value="PKS_KR"/>
    <property type="match status" value="1"/>
</dbReference>
<dbReference type="EMBL" id="JACRWC010000048">
    <property type="protein sequence ID" value="MBC5999052.1"/>
    <property type="molecule type" value="Genomic_DNA"/>
</dbReference>
<keyword evidence="7" id="KW-0443">Lipid metabolism</keyword>
<keyword evidence="3 7" id="KW-0560">Oxidoreductase</keyword>
<dbReference type="GO" id="GO:0006633">
    <property type="term" value="P:fatty acid biosynthetic process"/>
    <property type="evidence" value="ECO:0007669"/>
    <property type="project" value="UniProtKB-KW"/>
</dbReference>
<evidence type="ECO:0000256" key="4">
    <source>
        <dbReference type="ARBA" id="ARBA00048508"/>
    </source>
</evidence>
<keyword evidence="7" id="KW-0276">Fatty acid metabolism</keyword>
<comment type="pathway">
    <text evidence="7">Lipid metabolism; fatty acid biosynthesis.</text>
</comment>
<keyword evidence="10" id="KW-1185">Reference proteome</keyword>
<dbReference type="PRINTS" id="PR00080">
    <property type="entry name" value="SDRFAMILY"/>
</dbReference>
<feature type="domain" description="Ketoreductase" evidence="8">
    <location>
        <begin position="5"/>
        <end position="186"/>
    </location>
</feature>
<dbReference type="GO" id="GO:0051287">
    <property type="term" value="F:NAD binding"/>
    <property type="evidence" value="ECO:0007669"/>
    <property type="project" value="UniProtKB-UniRule"/>
</dbReference>
<feature type="binding site" evidence="6">
    <location>
        <begin position="11"/>
        <end position="14"/>
    </location>
    <ligand>
        <name>NADP(+)</name>
        <dbReference type="ChEBI" id="CHEBI:58349"/>
    </ligand>
</feature>
<dbReference type="NCBIfam" id="NF009466">
    <property type="entry name" value="PRK12826.1-2"/>
    <property type="match status" value="1"/>
</dbReference>
<feature type="active site" description="Proton acceptor" evidence="5">
    <location>
        <position position="155"/>
    </location>
</feature>
<comment type="similarity">
    <text evidence="1 7">Belongs to the short-chain dehydrogenases/reductases (SDR) family.</text>
</comment>
<dbReference type="InterPro" id="IPR020904">
    <property type="entry name" value="Sc_DH/Rdtase_CS"/>
</dbReference>
<comment type="function">
    <text evidence="7">Catalyzes the NADPH-dependent reduction of beta-ketoacyl-ACP substrates to beta-hydroxyacyl-ACP products, the first reductive step in the elongation cycle of fatty acid biosynthesis.</text>
</comment>
<name>A0A923NC99_9FIRM</name>
<dbReference type="FunFam" id="3.40.50.720:FF:000173">
    <property type="entry name" value="3-oxoacyl-[acyl-carrier protein] reductase"/>
    <property type="match status" value="1"/>
</dbReference>
<dbReference type="Pfam" id="PF13561">
    <property type="entry name" value="adh_short_C2"/>
    <property type="match status" value="1"/>
</dbReference>